<evidence type="ECO:0000256" key="1">
    <source>
        <dbReference type="ARBA" id="ARBA00004651"/>
    </source>
</evidence>
<keyword evidence="5 8" id="KW-1133">Transmembrane helix</keyword>
<gene>
    <name evidence="9" type="ORF">HMPREF1535_03397</name>
</gene>
<evidence type="ECO:0000256" key="7">
    <source>
        <dbReference type="PIRSR" id="PIRSR600715-1"/>
    </source>
</evidence>
<feature type="transmembrane region" description="Helical" evidence="8">
    <location>
        <begin position="135"/>
        <end position="152"/>
    </location>
</feature>
<dbReference type="GO" id="GO:0009103">
    <property type="term" value="P:lipopolysaccharide biosynthetic process"/>
    <property type="evidence" value="ECO:0007669"/>
    <property type="project" value="TreeGrafter"/>
</dbReference>
<evidence type="ECO:0000313" key="10">
    <source>
        <dbReference type="Proteomes" id="UP000033047"/>
    </source>
</evidence>
<feature type="transmembrane region" description="Helical" evidence="8">
    <location>
        <begin position="20"/>
        <end position="39"/>
    </location>
</feature>
<dbReference type="Pfam" id="PF00953">
    <property type="entry name" value="Glycos_transf_4"/>
    <property type="match status" value="1"/>
</dbReference>
<keyword evidence="4 8" id="KW-0812">Transmembrane</keyword>
<keyword evidence="7" id="KW-0479">Metal-binding</keyword>
<evidence type="ECO:0000256" key="2">
    <source>
        <dbReference type="ARBA" id="ARBA00022475"/>
    </source>
</evidence>
<evidence type="ECO:0000256" key="3">
    <source>
        <dbReference type="ARBA" id="ARBA00022679"/>
    </source>
</evidence>
<feature type="transmembrane region" description="Helical" evidence="8">
    <location>
        <begin position="246"/>
        <end position="269"/>
    </location>
</feature>
<dbReference type="GO" id="GO:0071555">
    <property type="term" value="P:cell wall organization"/>
    <property type="evidence" value="ECO:0007669"/>
    <property type="project" value="TreeGrafter"/>
</dbReference>
<dbReference type="GO" id="GO:0016780">
    <property type="term" value="F:phosphotransferase activity, for other substituted phosphate groups"/>
    <property type="evidence" value="ECO:0007669"/>
    <property type="project" value="InterPro"/>
</dbReference>
<keyword evidence="6 8" id="KW-0472">Membrane</keyword>
<organism evidence="9 10">
    <name type="scientific">Parabacteroides goldsteinii DSM 19448 = WAL 12034</name>
    <dbReference type="NCBI Taxonomy" id="927665"/>
    <lineage>
        <taxon>Bacteria</taxon>
        <taxon>Pseudomonadati</taxon>
        <taxon>Bacteroidota</taxon>
        <taxon>Bacteroidia</taxon>
        <taxon>Bacteroidales</taxon>
        <taxon>Tannerellaceae</taxon>
        <taxon>Parabacteroides</taxon>
    </lineage>
</organism>
<feature type="transmembrane region" description="Helical" evidence="8">
    <location>
        <begin position="192"/>
        <end position="209"/>
    </location>
</feature>
<sequence length="379" mass="42736">MLTNSFLVVLDVVAGEPLKSKISLFLCLILSFFFSLMFLPQILNISRRKQLYDTPNRRKCHHERIPRLGGLAFFPSIVLSMSLVVGYRYLIGFPMNHQLNGNILLEFLFLSAGCLFLYMTGVEDDLIGVRYRKKFFIQFAVASLLPVSGFYLDNLYGLFGVYILPEYIAIPFTVLLIVFITNAVNLIDGIDGLAAGGSAFSFLVIGLMFSLKGLWLYSMLAFSALGCLIPFLYFNVWGRTAKGTKMFMGDAGALSLGYLLSFLVIKYAVYVSETEPDVKNLVIPFTLLFIPMFDVLRVMLVRAMHHRPLFIADKNHLHHKCLAAGMTHLQATELILVFTIVLLVLNNWLTGFCNITIILIVDLLLGILLSKSLKIWKRK</sequence>
<keyword evidence="2" id="KW-1003">Cell membrane</keyword>
<keyword evidence="7" id="KW-0460">Magnesium</keyword>
<dbReference type="PANTHER" id="PTHR22926">
    <property type="entry name" value="PHOSPHO-N-ACETYLMURAMOYL-PENTAPEPTIDE-TRANSFERASE"/>
    <property type="match status" value="1"/>
</dbReference>
<dbReference type="PANTHER" id="PTHR22926:SF3">
    <property type="entry name" value="UNDECAPRENYL-PHOSPHATE ALPHA-N-ACETYLGLUCOSAMINYL 1-PHOSPHATE TRANSFERASE"/>
    <property type="match status" value="1"/>
</dbReference>
<feature type="transmembrane region" description="Helical" evidence="8">
    <location>
        <begin position="158"/>
        <end position="180"/>
    </location>
</feature>
<dbReference type="PROSITE" id="PS01348">
    <property type="entry name" value="MRAY_2"/>
    <property type="match status" value="1"/>
</dbReference>
<comment type="subcellular location">
    <subcellularLocation>
        <location evidence="1">Cell membrane</location>
        <topology evidence="1">Multi-pass membrane protein</topology>
    </subcellularLocation>
</comment>
<feature type="binding site" evidence="7">
    <location>
        <position position="185"/>
    </location>
    <ligand>
        <name>Mg(2+)</name>
        <dbReference type="ChEBI" id="CHEBI:18420"/>
    </ligand>
</feature>
<keyword evidence="3" id="KW-0808">Transferase</keyword>
<evidence type="ECO:0000256" key="8">
    <source>
        <dbReference type="SAM" id="Phobius"/>
    </source>
</evidence>
<dbReference type="GO" id="GO:0044038">
    <property type="term" value="P:cell wall macromolecule biosynthetic process"/>
    <property type="evidence" value="ECO:0007669"/>
    <property type="project" value="TreeGrafter"/>
</dbReference>
<dbReference type="STRING" id="927665.HMPREF1535_03397"/>
<feature type="transmembrane region" description="Helical" evidence="8">
    <location>
        <begin position="348"/>
        <end position="369"/>
    </location>
</feature>
<comment type="cofactor">
    <cofactor evidence="7">
        <name>Mg(2+)</name>
        <dbReference type="ChEBI" id="CHEBI:18420"/>
    </cofactor>
</comment>
<evidence type="ECO:0000256" key="5">
    <source>
        <dbReference type="ARBA" id="ARBA00022989"/>
    </source>
</evidence>
<feature type="transmembrane region" description="Helical" evidence="8">
    <location>
        <begin position="103"/>
        <end position="123"/>
    </location>
</feature>
<feature type="binding site" evidence="7">
    <location>
        <position position="250"/>
    </location>
    <ligand>
        <name>Mg(2+)</name>
        <dbReference type="ChEBI" id="CHEBI:18420"/>
    </ligand>
</feature>
<protein>
    <submittedName>
        <fullName evidence="9">Uncharacterized protein</fullName>
    </submittedName>
</protein>
<dbReference type="Proteomes" id="UP000033047">
    <property type="component" value="Unassembled WGS sequence"/>
</dbReference>
<dbReference type="EMBL" id="AQHV01000014">
    <property type="protein sequence ID" value="KKB53844.1"/>
    <property type="molecule type" value="Genomic_DNA"/>
</dbReference>
<feature type="transmembrane region" description="Helical" evidence="8">
    <location>
        <begin position="281"/>
        <end position="300"/>
    </location>
</feature>
<evidence type="ECO:0000256" key="6">
    <source>
        <dbReference type="ARBA" id="ARBA00023136"/>
    </source>
</evidence>
<evidence type="ECO:0000313" key="9">
    <source>
        <dbReference type="EMBL" id="KKB53844.1"/>
    </source>
</evidence>
<feature type="transmembrane region" description="Helical" evidence="8">
    <location>
        <begin position="321"/>
        <end position="342"/>
    </location>
</feature>
<dbReference type="CDD" id="cd06853">
    <property type="entry name" value="GT_WecA_like"/>
    <property type="match status" value="1"/>
</dbReference>
<feature type="transmembrane region" description="Helical" evidence="8">
    <location>
        <begin position="215"/>
        <end position="234"/>
    </location>
</feature>
<reference evidence="9 10" key="1">
    <citation type="submission" date="2013-04" db="EMBL/GenBank/DDBJ databases">
        <title>The Genome Sequence of Parabacteroides goldsteinii DSM 19448.</title>
        <authorList>
            <consortium name="The Broad Institute Genomics Platform"/>
            <person name="Earl A."/>
            <person name="Ward D."/>
            <person name="Feldgarden M."/>
            <person name="Gevers D."/>
            <person name="Martens E."/>
            <person name="Sakamoto M."/>
            <person name="Benno Y."/>
            <person name="Song Y."/>
            <person name="Liu C."/>
            <person name="Lee J."/>
            <person name="Bolanos M."/>
            <person name="Vaisanen M.L."/>
            <person name="Finegold S.M."/>
            <person name="Walker B."/>
            <person name="Young S."/>
            <person name="Zeng Q."/>
            <person name="Gargeya S."/>
            <person name="Fitzgerald M."/>
            <person name="Haas B."/>
            <person name="Abouelleil A."/>
            <person name="Allen A.W."/>
            <person name="Alvarado L."/>
            <person name="Arachchi H.M."/>
            <person name="Berlin A.M."/>
            <person name="Chapman S.B."/>
            <person name="Gainer-Dewar J."/>
            <person name="Goldberg J."/>
            <person name="Griggs A."/>
            <person name="Gujja S."/>
            <person name="Hansen M."/>
            <person name="Howarth C."/>
            <person name="Imamovic A."/>
            <person name="Ireland A."/>
            <person name="Larimer J."/>
            <person name="McCowan C."/>
            <person name="Murphy C."/>
            <person name="Pearson M."/>
            <person name="Poon T.W."/>
            <person name="Priest M."/>
            <person name="Roberts A."/>
            <person name="Saif S."/>
            <person name="Shea T."/>
            <person name="Sisk P."/>
            <person name="Sykes S."/>
            <person name="Wortman J."/>
            <person name="Nusbaum C."/>
            <person name="Birren B."/>
        </authorList>
    </citation>
    <scope>NUCLEOTIDE SEQUENCE [LARGE SCALE GENOMIC DNA]</scope>
    <source>
        <strain evidence="9 10">DSM 19448</strain>
    </source>
</reference>
<feature type="transmembrane region" description="Helical" evidence="8">
    <location>
        <begin position="68"/>
        <end position="91"/>
    </location>
</feature>
<name>A0A0F5J7S5_9BACT</name>
<dbReference type="InterPro" id="IPR000715">
    <property type="entry name" value="Glycosyl_transferase_4"/>
</dbReference>
<comment type="caution">
    <text evidence="9">The sequence shown here is derived from an EMBL/GenBank/DDBJ whole genome shotgun (WGS) entry which is preliminary data.</text>
</comment>
<dbReference type="HOGENOM" id="CLU_023982_1_1_10"/>
<proteinExistence type="predicted"/>
<dbReference type="GO" id="GO:0046872">
    <property type="term" value="F:metal ion binding"/>
    <property type="evidence" value="ECO:0007669"/>
    <property type="project" value="UniProtKB-KW"/>
</dbReference>
<dbReference type="GO" id="GO:0005886">
    <property type="term" value="C:plasma membrane"/>
    <property type="evidence" value="ECO:0007669"/>
    <property type="project" value="UniProtKB-SubCell"/>
</dbReference>
<accession>A0A0F5J7S5</accession>
<evidence type="ECO:0000256" key="4">
    <source>
        <dbReference type="ARBA" id="ARBA00022692"/>
    </source>
</evidence>
<dbReference type="AlphaFoldDB" id="A0A0F5J7S5"/>
<dbReference type="PATRIC" id="fig|927665.4.peg.3490"/>
<dbReference type="InterPro" id="IPR018480">
    <property type="entry name" value="PNAcMuramoyl-5peptid_Trfase_CS"/>
</dbReference>